<dbReference type="InterPro" id="IPR004360">
    <property type="entry name" value="Glyas_Fos-R_dOase_dom"/>
</dbReference>
<evidence type="ECO:0000259" key="9">
    <source>
        <dbReference type="PROSITE" id="PS51819"/>
    </source>
</evidence>
<dbReference type="InterPro" id="IPR037523">
    <property type="entry name" value="VOC_core"/>
</dbReference>
<organism evidence="10 11">
    <name type="scientific">Dankookia rubra</name>
    <dbReference type="NCBI Taxonomy" id="1442381"/>
    <lineage>
        <taxon>Bacteria</taxon>
        <taxon>Pseudomonadati</taxon>
        <taxon>Pseudomonadota</taxon>
        <taxon>Alphaproteobacteria</taxon>
        <taxon>Acetobacterales</taxon>
        <taxon>Roseomonadaceae</taxon>
        <taxon>Dankookia</taxon>
    </lineage>
</organism>
<name>A0A4R5QGZ7_9PROT</name>
<protein>
    <submittedName>
        <fullName evidence="10">Biphenyl 2,3-dioxygenase</fullName>
    </submittedName>
</protein>
<comment type="similarity">
    <text evidence="2 8">Belongs to the extradiol ring-cleavage dioxygenase family.</text>
</comment>
<dbReference type="PROSITE" id="PS51819">
    <property type="entry name" value="VOC"/>
    <property type="match status" value="2"/>
</dbReference>
<dbReference type="OrthoDB" id="9803142at2"/>
<evidence type="ECO:0000256" key="3">
    <source>
        <dbReference type="ARBA" id="ARBA00022723"/>
    </source>
</evidence>
<evidence type="ECO:0000256" key="6">
    <source>
        <dbReference type="ARBA" id="ARBA00023002"/>
    </source>
</evidence>
<dbReference type="Pfam" id="PF00903">
    <property type="entry name" value="Glyoxalase"/>
    <property type="match status" value="1"/>
</dbReference>
<accession>A0A4R5QGZ7</accession>
<keyword evidence="4 8" id="KW-0058">Aromatic hydrocarbons catabolism</keyword>
<evidence type="ECO:0000256" key="5">
    <source>
        <dbReference type="ARBA" id="ARBA00022964"/>
    </source>
</evidence>
<keyword evidence="11" id="KW-1185">Reference proteome</keyword>
<evidence type="ECO:0000256" key="2">
    <source>
        <dbReference type="ARBA" id="ARBA00008784"/>
    </source>
</evidence>
<comment type="caution">
    <text evidence="10">The sequence shown here is derived from an EMBL/GenBank/DDBJ whole genome shotgun (WGS) entry which is preliminary data.</text>
</comment>
<dbReference type="EMBL" id="SMSJ01000015">
    <property type="protein sequence ID" value="TDH62018.1"/>
    <property type="molecule type" value="Genomic_DNA"/>
</dbReference>
<keyword evidence="5 8" id="KW-0223">Dioxygenase</keyword>
<feature type="domain" description="VOC" evidence="9">
    <location>
        <begin position="142"/>
        <end position="257"/>
    </location>
</feature>
<dbReference type="PROSITE" id="PS00082">
    <property type="entry name" value="EXTRADIOL_DIOXYGENAS"/>
    <property type="match status" value="1"/>
</dbReference>
<evidence type="ECO:0000256" key="8">
    <source>
        <dbReference type="RuleBase" id="RU000683"/>
    </source>
</evidence>
<evidence type="ECO:0000256" key="4">
    <source>
        <dbReference type="ARBA" id="ARBA00022797"/>
    </source>
</evidence>
<dbReference type="RefSeq" id="WP_133289170.1">
    <property type="nucleotide sequence ID" value="NZ_SMSJ01000015.1"/>
</dbReference>
<comment type="cofactor">
    <cofactor evidence="1 8">
        <name>Fe(2+)</name>
        <dbReference type="ChEBI" id="CHEBI:29033"/>
    </cofactor>
</comment>
<sequence>MTVQALGYLSLGSARVEDWTGFATGRLGLQAVDRGGAQRAFRMDDRRQRLLIDGTQPEGECVMGWEVADAAALDALAARLDAAGTPVRRESGALAAQRCVGGLISFADPAGNRVEAFHGGQVADAPFRPGRDIAGFRAGPLGMGHVLMMVPQVAPVLAFYRGLLGFRISDYVEAPVTAYFLHVNARHHSLAIVEGPGRAAHHLLVELYSFDDVGHCYDLAQQEEGQVAVKLGRHPNDLMTSFYMRTPSPLLVEYGWGGREVTPGWQPQAMTSVGSLWGHQGLFESLADGPPPPEAPPMPAQAARRAPLQVMDGNYVRMSGVCPWWDSLAAAAPVAAAVL</sequence>
<feature type="domain" description="VOC" evidence="9">
    <location>
        <begin position="5"/>
        <end position="119"/>
    </location>
</feature>
<evidence type="ECO:0000313" key="11">
    <source>
        <dbReference type="Proteomes" id="UP000295096"/>
    </source>
</evidence>
<dbReference type="GO" id="GO:0051213">
    <property type="term" value="F:dioxygenase activity"/>
    <property type="evidence" value="ECO:0007669"/>
    <property type="project" value="UniProtKB-KW"/>
</dbReference>
<reference evidence="10 11" key="1">
    <citation type="journal article" date="2016" name="J. Microbiol.">
        <title>Dankookia rubra gen. nov., sp. nov., an alphaproteobacterium isolated from sediment of a shallow stream.</title>
        <authorList>
            <person name="Kim W.H."/>
            <person name="Kim D.H."/>
            <person name="Kang K."/>
            <person name="Ahn T.Y."/>
        </authorList>
    </citation>
    <scope>NUCLEOTIDE SEQUENCE [LARGE SCALE GENOMIC DNA]</scope>
    <source>
        <strain evidence="10 11">JCM30602</strain>
    </source>
</reference>
<dbReference type="SUPFAM" id="SSF54593">
    <property type="entry name" value="Glyoxalase/Bleomycin resistance protein/Dihydroxybiphenyl dioxygenase"/>
    <property type="match status" value="1"/>
</dbReference>
<dbReference type="Gene3D" id="3.10.180.10">
    <property type="entry name" value="2,3-Dihydroxybiphenyl 1,2-Dioxygenase, domain 1"/>
    <property type="match status" value="2"/>
</dbReference>
<dbReference type="AlphaFoldDB" id="A0A4R5QGZ7"/>
<evidence type="ECO:0000256" key="1">
    <source>
        <dbReference type="ARBA" id="ARBA00001954"/>
    </source>
</evidence>
<evidence type="ECO:0000313" key="10">
    <source>
        <dbReference type="EMBL" id="TDH62018.1"/>
    </source>
</evidence>
<dbReference type="Pfam" id="PF22632">
    <property type="entry name" value="BphC_D1"/>
    <property type="match status" value="1"/>
</dbReference>
<dbReference type="Proteomes" id="UP000295096">
    <property type="component" value="Unassembled WGS sequence"/>
</dbReference>
<keyword evidence="3" id="KW-0479">Metal-binding</keyword>
<dbReference type="CDD" id="cd07237">
    <property type="entry name" value="BphC1-RGP6_C_like"/>
    <property type="match status" value="1"/>
</dbReference>
<gene>
    <name evidence="10" type="ORF">E2C06_13690</name>
</gene>
<dbReference type="InterPro" id="IPR029068">
    <property type="entry name" value="Glyas_Bleomycin-R_OHBP_Dase"/>
</dbReference>
<dbReference type="InterPro" id="IPR000486">
    <property type="entry name" value="Xdiol_ring_cleave_dOase_1/2"/>
</dbReference>
<evidence type="ECO:0000256" key="7">
    <source>
        <dbReference type="ARBA" id="ARBA00023004"/>
    </source>
</evidence>
<dbReference type="GO" id="GO:0008198">
    <property type="term" value="F:ferrous iron binding"/>
    <property type="evidence" value="ECO:0007669"/>
    <property type="project" value="InterPro"/>
</dbReference>
<keyword evidence="7 8" id="KW-0408">Iron</keyword>
<keyword evidence="6 8" id="KW-0560">Oxidoreductase</keyword>
<proteinExistence type="inferred from homology"/>